<reference evidence="9" key="1">
    <citation type="journal article" date="2014" name="PLoS ONE">
        <title>Transcriptome-Based Identification of ABC Transporters in the Western Tarnished Plant Bug Lygus hesperus.</title>
        <authorList>
            <person name="Hull J.J."/>
            <person name="Chaney K."/>
            <person name="Geib S.M."/>
            <person name="Fabrick J.A."/>
            <person name="Brent C.S."/>
            <person name="Walsh D."/>
            <person name="Lavine L.C."/>
        </authorList>
    </citation>
    <scope>NUCLEOTIDE SEQUENCE</scope>
</reference>
<comment type="function">
    <text evidence="7">E3 ubiquitin-protein ligase which accepts ubiquitin from specific E2 ubiquitin-conjugating enzymes, and transfers it to substrates, generally promoting their degradation by the proteasome. Independently of its E3 ubiquitin-protein ligase activity, acts as an inhibitor of CPSF3 endonuclease activity by blocking CPSF3 active site.</text>
</comment>
<organism evidence="9">
    <name type="scientific">Lygus hesperus</name>
    <name type="common">Western plant bug</name>
    <dbReference type="NCBI Taxonomy" id="30085"/>
    <lineage>
        <taxon>Eukaryota</taxon>
        <taxon>Metazoa</taxon>
        <taxon>Ecdysozoa</taxon>
        <taxon>Arthropoda</taxon>
        <taxon>Hexapoda</taxon>
        <taxon>Insecta</taxon>
        <taxon>Pterygota</taxon>
        <taxon>Neoptera</taxon>
        <taxon>Paraneoptera</taxon>
        <taxon>Hemiptera</taxon>
        <taxon>Heteroptera</taxon>
        <taxon>Panheteroptera</taxon>
        <taxon>Cimicomorpha</taxon>
        <taxon>Miridae</taxon>
        <taxon>Mirini</taxon>
        <taxon>Lygus</taxon>
    </lineage>
</organism>
<evidence type="ECO:0000256" key="1">
    <source>
        <dbReference type="ARBA" id="ARBA00000885"/>
    </source>
</evidence>
<dbReference type="GO" id="GO:0006513">
    <property type="term" value="P:protein monoubiquitination"/>
    <property type="evidence" value="ECO:0007669"/>
    <property type="project" value="TreeGrafter"/>
</dbReference>
<reference evidence="9" key="2">
    <citation type="submission" date="2014-07" db="EMBL/GenBank/DDBJ databases">
        <authorList>
            <person name="Hull J."/>
        </authorList>
    </citation>
    <scope>NUCLEOTIDE SEQUENCE</scope>
</reference>
<dbReference type="GO" id="GO:0000209">
    <property type="term" value="P:protein polyubiquitination"/>
    <property type="evidence" value="ECO:0007669"/>
    <property type="project" value="TreeGrafter"/>
</dbReference>
<dbReference type="AlphaFoldDB" id="A0A0A9WC56"/>
<evidence type="ECO:0000256" key="5">
    <source>
        <dbReference type="ARBA" id="ARBA00032234"/>
    </source>
</evidence>
<evidence type="ECO:0000256" key="4">
    <source>
        <dbReference type="ARBA" id="ARBA00029737"/>
    </source>
</evidence>
<proteinExistence type="predicted"/>
<reference evidence="10" key="3">
    <citation type="journal article" date="2016" name="Gigascience">
        <title>De novo construction of an expanded transcriptome assembly for the western tarnished plant bug, Lygus hesperus.</title>
        <authorList>
            <person name="Tassone E.E."/>
            <person name="Geib S.M."/>
            <person name="Hall B."/>
            <person name="Fabrick J.A."/>
            <person name="Brent C.S."/>
            <person name="Hull J.J."/>
        </authorList>
    </citation>
    <scope>NUCLEOTIDE SEQUENCE</scope>
</reference>
<dbReference type="GO" id="GO:0031624">
    <property type="term" value="F:ubiquitin conjugating enzyme binding"/>
    <property type="evidence" value="ECO:0007669"/>
    <property type="project" value="TreeGrafter"/>
</dbReference>
<comment type="subunit">
    <text evidence="8">Interacts with UBE2C/UbcH10 (E2 ubiquitin-conjugating enzyme). In vitro, interacts with cyclin-B.</text>
</comment>
<dbReference type="EMBL" id="GBHO01038225">
    <property type="protein sequence ID" value="JAG05379.1"/>
    <property type="molecule type" value="Transcribed_RNA"/>
</dbReference>
<evidence type="ECO:0000256" key="6">
    <source>
        <dbReference type="ARBA" id="ARBA00032298"/>
    </source>
</evidence>
<accession>A0A0A9WC56</accession>
<dbReference type="GO" id="GO:0030332">
    <property type="term" value="F:cyclin binding"/>
    <property type="evidence" value="ECO:0007669"/>
    <property type="project" value="TreeGrafter"/>
</dbReference>
<dbReference type="Pfam" id="PF09814">
    <property type="entry name" value="HECT_2"/>
    <property type="match status" value="1"/>
</dbReference>
<dbReference type="GO" id="GO:0005829">
    <property type="term" value="C:cytosol"/>
    <property type="evidence" value="ECO:0007669"/>
    <property type="project" value="TreeGrafter"/>
</dbReference>
<dbReference type="PANTHER" id="PTHR31531:SF2">
    <property type="entry name" value="E3 UBIQUITIN-PROTEIN LIGASE E3D"/>
    <property type="match status" value="1"/>
</dbReference>
<dbReference type="GO" id="GO:0061630">
    <property type="term" value="F:ubiquitin protein ligase activity"/>
    <property type="evidence" value="ECO:0007669"/>
    <property type="project" value="UniProtKB-EC"/>
</dbReference>
<evidence type="ECO:0000256" key="3">
    <source>
        <dbReference type="ARBA" id="ARBA00013646"/>
    </source>
</evidence>
<dbReference type="EC" id="2.3.2.26" evidence="2"/>
<dbReference type="GO" id="GO:0000151">
    <property type="term" value="C:ubiquitin ligase complex"/>
    <property type="evidence" value="ECO:0007669"/>
    <property type="project" value="TreeGrafter"/>
</dbReference>
<name>A0A0A9WC56_LYGHE</name>
<gene>
    <name evidence="9" type="primary">Ube3d</name>
    <name evidence="9" type="ORF">CM83_58053</name>
    <name evidence="10" type="ORF">g.35392</name>
</gene>
<evidence type="ECO:0000256" key="7">
    <source>
        <dbReference type="ARBA" id="ARBA00053831"/>
    </source>
</evidence>
<sequence>MATTVYVEVRPNVRACNFCIKTSSEVESSSAKIGASEIEVRLPTIIGTLRVELPTNIILLPGSMSGYSCSEDIISFRAQIATYNSSALADLGPSSYSPGVKKNEKVSLICCICQEHLSGDLSFSRILPLPSTEELNDFFCHRHSNEKISLDPCASDLFYNFFFFKMNIETLNITDGIHQFKCHRCSTIHGEINEKCVKLWNSTVRWSSEHNQECILERFLRSVKYFIKDLPIQMNKFVFTCSQGHHPTRYTLVWILDRSLVLLTGTHQSSCESVKMDSGNVMKVLYRHYTEINNEVNEWLDSFTTSVVPIPPRVEIDLLGYFKKMSERIPSDSNNVNGMNISYLQI</sequence>
<evidence type="ECO:0000313" key="9">
    <source>
        <dbReference type="EMBL" id="JAG05379.1"/>
    </source>
</evidence>
<dbReference type="GO" id="GO:0051865">
    <property type="term" value="P:protein autoubiquitination"/>
    <property type="evidence" value="ECO:0007669"/>
    <property type="project" value="TreeGrafter"/>
</dbReference>
<evidence type="ECO:0000313" key="10">
    <source>
        <dbReference type="EMBL" id="JAP98947.1"/>
    </source>
</evidence>
<dbReference type="InterPro" id="IPR019193">
    <property type="entry name" value="UBQ-conj_enz_E2-bd_prot"/>
</dbReference>
<dbReference type="GO" id="GO:0043161">
    <property type="term" value="P:proteasome-mediated ubiquitin-dependent protein catabolic process"/>
    <property type="evidence" value="ECO:0007669"/>
    <property type="project" value="TreeGrafter"/>
</dbReference>
<protein>
    <recommendedName>
        <fullName evidence="3">E3 ubiquitin-protein ligase E3D</fullName>
        <ecNumber evidence="2">2.3.2.26</ecNumber>
    </recommendedName>
    <alternativeName>
        <fullName evidence="6">HECT-type E3 ubiquitin transferase E3D</fullName>
    </alternativeName>
    <alternativeName>
        <fullName evidence="5">UbcH10-binding protein with a HECT-like domain</fullName>
    </alternativeName>
    <alternativeName>
        <fullName evidence="4">Ubiquitin-conjugating enzyme E2C-binding protein</fullName>
    </alternativeName>
</protein>
<evidence type="ECO:0000256" key="8">
    <source>
        <dbReference type="ARBA" id="ARBA00064185"/>
    </source>
</evidence>
<comment type="catalytic activity">
    <reaction evidence="1">
        <text>S-ubiquitinyl-[E2 ubiquitin-conjugating enzyme]-L-cysteine + [acceptor protein]-L-lysine = [E2 ubiquitin-conjugating enzyme]-L-cysteine + N(6)-ubiquitinyl-[acceptor protein]-L-lysine.</text>
        <dbReference type="EC" id="2.3.2.26"/>
    </reaction>
</comment>
<evidence type="ECO:0000256" key="2">
    <source>
        <dbReference type="ARBA" id="ARBA00012485"/>
    </source>
</evidence>
<dbReference type="PANTHER" id="PTHR31531">
    <property type="entry name" value="E3 UBIQUITIN-PROTEIN LIGASE E3D FAMILY MEMBER"/>
    <property type="match status" value="1"/>
</dbReference>
<dbReference type="GO" id="GO:0005634">
    <property type="term" value="C:nucleus"/>
    <property type="evidence" value="ECO:0007669"/>
    <property type="project" value="TreeGrafter"/>
</dbReference>
<dbReference type="EMBL" id="GDHC01019681">
    <property type="protein sequence ID" value="JAP98947.1"/>
    <property type="molecule type" value="Transcribed_RNA"/>
</dbReference>